<evidence type="ECO:0000259" key="1">
    <source>
        <dbReference type="Pfam" id="PF22768"/>
    </source>
</evidence>
<evidence type="ECO:0000313" key="3">
    <source>
        <dbReference type="Proteomes" id="UP000539313"/>
    </source>
</evidence>
<dbReference type="InterPro" id="IPR054738">
    <property type="entry name" value="Siphovirus-type_tail_C"/>
</dbReference>
<comment type="caution">
    <text evidence="2">The sequence shown here is derived from an EMBL/GenBank/DDBJ whole genome shotgun (WGS) entry which is preliminary data.</text>
</comment>
<dbReference type="Pfam" id="PF22768">
    <property type="entry name" value="SPP1_Dit"/>
    <property type="match status" value="1"/>
</dbReference>
<gene>
    <name evidence="2" type="ORF">HNR21_002611</name>
</gene>
<organism evidence="2 3">
    <name type="scientific">Thermomonospora cellulosilytica</name>
    <dbReference type="NCBI Taxonomy" id="1411118"/>
    <lineage>
        <taxon>Bacteria</taxon>
        <taxon>Bacillati</taxon>
        <taxon>Actinomycetota</taxon>
        <taxon>Actinomycetes</taxon>
        <taxon>Streptosporangiales</taxon>
        <taxon>Thermomonosporaceae</taxon>
        <taxon>Thermomonospora</taxon>
    </lineage>
</organism>
<feature type="domain" description="Siphovirus-type tail component C-terminal" evidence="1">
    <location>
        <begin position="189"/>
        <end position="290"/>
    </location>
</feature>
<name>A0A7W3MXG3_9ACTN</name>
<keyword evidence="3" id="KW-1185">Reference proteome</keyword>
<sequence>MAPGDLITGDGQIEWRGLLLGAGTPYGWLGLDGWRDLPGVDTGNMPRPARHGSWPGRVLAQERVVTFTCLVRALVADFPAAVAALESAMTLSETGAEEALVVSTLSERRLVYGQITGRAMPIDKAYRVGHGRATLQWVCADPRKYSLVEHTETIPQPAVSGAGLVYPLTYPLTYGPAPETGTRTVTNAGDVPTSPTITFTGPCTDPALINVGTGTRLEFALPLAAGEELVVDTAAGTVLLGGMADRLYTLTGASVPVEAFELPPGDSMLAFRGGGFSGGATCDVTWRDAWM</sequence>
<dbReference type="Proteomes" id="UP000539313">
    <property type="component" value="Unassembled WGS sequence"/>
</dbReference>
<protein>
    <recommendedName>
        <fullName evidence="1">Siphovirus-type tail component C-terminal domain-containing protein</fullName>
    </recommendedName>
</protein>
<evidence type="ECO:0000313" key="2">
    <source>
        <dbReference type="EMBL" id="MBA9003729.1"/>
    </source>
</evidence>
<dbReference type="RefSeq" id="WP_182705407.1">
    <property type="nucleotide sequence ID" value="NZ_JACJII010000001.1"/>
</dbReference>
<dbReference type="Gene3D" id="2.60.120.860">
    <property type="match status" value="1"/>
</dbReference>
<reference evidence="2 3" key="1">
    <citation type="submission" date="2020-08" db="EMBL/GenBank/DDBJ databases">
        <title>Sequencing the genomes of 1000 actinobacteria strains.</title>
        <authorList>
            <person name="Klenk H.-P."/>
        </authorList>
    </citation>
    <scope>NUCLEOTIDE SEQUENCE [LARGE SCALE GENOMIC DNA]</scope>
    <source>
        <strain evidence="2 3">DSM 45823</strain>
    </source>
</reference>
<dbReference type="AlphaFoldDB" id="A0A7W3MXG3"/>
<proteinExistence type="predicted"/>
<accession>A0A7W3MXG3</accession>
<dbReference type="EMBL" id="JACJII010000001">
    <property type="protein sequence ID" value="MBA9003729.1"/>
    <property type="molecule type" value="Genomic_DNA"/>
</dbReference>